<dbReference type="OrthoDB" id="9789603at2"/>
<dbReference type="AlphaFoldDB" id="A0A256F4F4"/>
<sequence>MTALRICLIGSDSHRWEDLLGVIQESFAYMDGVIDPPSSAHNLTADNLREKAKDETGFAAFIGEKLVGCVFIKEKDDHFYLGKLAVAPGFEGQGIGRKLIEKAEQYTVARGKPVMELQTRIELTRNHAVFGKLGYRKVAETAHPGFTRITSITMRKEITRGTDINA</sequence>
<evidence type="ECO:0000256" key="1">
    <source>
        <dbReference type="ARBA" id="ARBA00022679"/>
    </source>
</evidence>
<dbReference type="PROSITE" id="PS51186">
    <property type="entry name" value="GNAT"/>
    <property type="match status" value="1"/>
</dbReference>
<feature type="domain" description="N-acetyltransferase" evidence="3">
    <location>
        <begin position="4"/>
        <end position="159"/>
    </location>
</feature>
<evidence type="ECO:0000313" key="4">
    <source>
        <dbReference type="EMBL" id="OYR09620.1"/>
    </source>
</evidence>
<keyword evidence="2" id="KW-0012">Acyltransferase</keyword>
<dbReference type="PANTHER" id="PTHR43877:SF2">
    <property type="entry name" value="AMINOALKYLPHOSPHONATE N-ACETYLTRANSFERASE-RELATED"/>
    <property type="match status" value="1"/>
</dbReference>
<dbReference type="EMBL" id="NNRK01000034">
    <property type="protein sequence ID" value="OYR09620.1"/>
    <property type="molecule type" value="Genomic_DNA"/>
</dbReference>
<keyword evidence="1 4" id="KW-0808">Transferase</keyword>
<keyword evidence="5" id="KW-1185">Reference proteome</keyword>
<dbReference type="InterPro" id="IPR050832">
    <property type="entry name" value="Bact_Acetyltransf"/>
</dbReference>
<evidence type="ECO:0000313" key="5">
    <source>
        <dbReference type="Proteomes" id="UP000216345"/>
    </source>
</evidence>
<evidence type="ECO:0000256" key="2">
    <source>
        <dbReference type="ARBA" id="ARBA00023315"/>
    </source>
</evidence>
<dbReference type="SUPFAM" id="SSF55729">
    <property type="entry name" value="Acyl-CoA N-acyltransferases (Nat)"/>
    <property type="match status" value="1"/>
</dbReference>
<proteinExistence type="predicted"/>
<dbReference type="RefSeq" id="WP_094578625.1">
    <property type="nucleotide sequence ID" value="NZ_JBHEEL010000003.1"/>
</dbReference>
<evidence type="ECO:0000259" key="3">
    <source>
        <dbReference type="PROSITE" id="PS51186"/>
    </source>
</evidence>
<dbReference type="Proteomes" id="UP000216345">
    <property type="component" value="Unassembled WGS sequence"/>
</dbReference>
<reference evidence="4 5" key="1">
    <citation type="submission" date="2017-07" db="EMBL/GenBank/DDBJ databases">
        <title>Phylogenetic study on the rhizospheric bacterium Ochrobactrum sp. A44.</title>
        <authorList>
            <person name="Krzyzanowska D.M."/>
            <person name="Ossowicki A."/>
            <person name="Rajewska M."/>
            <person name="Maciag T."/>
            <person name="Kaczynski Z."/>
            <person name="Czerwicka M."/>
            <person name="Jafra S."/>
        </authorList>
    </citation>
    <scope>NUCLEOTIDE SEQUENCE [LARGE SCALE GENOMIC DNA]</scope>
    <source>
        <strain evidence="4 5">PR17</strain>
    </source>
</reference>
<dbReference type="InterPro" id="IPR016181">
    <property type="entry name" value="Acyl_CoA_acyltransferase"/>
</dbReference>
<gene>
    <name evidence="4" type="ORF">CEV32_2050</name>
</gene>
<accession>A0A256F4F4</accession>
<dbReference type="GO" id="GO:0016747">
    <property type="term" value="F:acyltransferase activity, transferring groups other than amino-acyl groups"/>
    <property type="evidence" value="ECO:0007669"/>
    <property type="project" value="InterPro"/>
</dbReference>
<dbReference type="PANTHER" id="PTHR43877">
    <property type="entry name" value="AMINOALKYLPHOSPHONATE N-ACETYLTRANSFERASE-RELATED-RELATED"/>
    <property type="match status" value="1"/>
</dbReference>
<dbReference type="InterPro" id="IPR000182">
    <property type="entry name" value="GNAT_dom"/>
</dbReference>
<protein>
    <submittedName>
        <fullName evidence="4">Acetyltransferase domain protein</fullName>
    </submittedName>
</protein>
<organism evidence="4 5">
    <name type="scientific">Brucella rhizosphaerae</name>
    <dbReference type="NCBI Taxonomy" id="571254"/>
    <lineage>
        <taxon>Bacteria</taxon>
        <taxon>Pseudomonadati</taxon>
        <taxon>Pseudomonadota</taxon>
        <taxon>Alphaproteobacteria</taxon>
        <taxon>Hyphomicrobiales</taxon>
        <taxon>Brucellaceae</taxon>
        <taxon>Brucella/Ochrobactrum group</taxon>
        <taxon>Brucella</taxon>
    </lineage>
</organism>
<dbReference type="Gene3D" id="3.40.630.30">
    <property type="match status" value="1"/>
</dbReference>
<dbReference type="CDD" id="cd04301">
    <property type="entry name" value="NAT_SF"/>
    <property type="match status" value="1"/>
</dbReference>
<dbReference type="Pfam" id="PF00583">
    <property type="entry name" value="Acetyltransf_1"/>
    <property type="match status" value="1"/>
</dbReference>
<comment type="caution">
    <text evidence="4">The sequence shown here is derived from an EMBL/GenBank/DDBJ whole genome shotgun (WGS) entry which is preliminary data.</text>
</comment>
<name>A0A256F4F4_9HYPH</name>